<dbReference type="Proteomes" id="UP001057291">
    <property type="component" value="Unassembled WGS sequence"/>
</dbReference>
<reference evidence="2" key="1">
    <citation type="journal article" date="2023" name="Int. J. Syst. Evol. Microbiol.">
        <title>Collibacillus ludicampi gen. nov., sp. nov., a new soil bacterium of the family Alicyclobacillaceae.</title>
        <authorList>
            <person name="Jojima T."/>
            <person name="Ioku Y."/>
            <person name="Fukuta Y."/>
            <person name="Shirasaka N."/>
            <person name="Matsumura Y."/>
            <person name="Mori M."/>
        </authorList>
    </citation>
    <scope>NUCLEOTIDE SEQUENCE</scope>
    <source>
        <strain evidence="2">TP075</strain>
    </source>
</reference>
<evidence type="ECO:0008006" key="4">
    <source>
        <dbReference type="Google" id="ProtNLM"/>
    </source>
</evidence>
<feature type="transmembrane region" description="Helical" evidence="1">
    <location>
        <begin position="6"/>
        <end position="22"/>
    </location>
</feature>
<evidence type="ECO:0000256" key="1">
    <source>
        <dbReference type="SAM" id="Phobius"/>
    </source>
</evidence>
<keyword evidence="1" id="KW-0472">Membrane</keyword>
<keyword evidence="3" id="KW-1185">Reference proteome</keyword>
<feature type="transmembrane region" description="Helical" evidence="1">
    <location>
        <begin position="42"/>
        <end position="62"/>
    </location>
</feature>
<proteinExistence type="predicted"/>
<accession>A0AAV4LGK0</accession>
<organism evidence="2 3">
    <name type="scientific">Collibacillus ludicampi</name>
    <dbReference type="NCBI Taxonomy" id="2771369"/>
    <lineage>
        <taxon>Bacteria</taxon>
        <taxon>Bacillati</taxon>
        <taxon>Bacillota</taxon>
        <taxon>Bacilli</taxon>
        <taxon>Bacillales</taxon>
        <taxon>Alicyclobacillaceae</taxon>
        <taxon>Collibacillus</taxon>
    </lineage>
</organism>
<dbReference type="Pfam" id="PF06961">
    <property type="entry name" value="DUF1294"/>
    <property type="match status" value="1"/>
</dbReference>
<name>A0AAV4LGK0_9BACL</name>
<keyword evidence="1" id="KW-0812">Transmembrane</keyword>
<keyword evidence="1" id="KW-1133">Transmembrane helix</keyword>
<dbReference type="InterPro" id="IPR010718">
    <property type="entry name" value="DUF1294"/>
</dbReference>
<evidence type="ECO:0000313" key="3">
    <source>
        <dbReference type="Proteomes" id="UP001057291"/>
    </source>
</evidence>
<gene>
    <name evidence="2" type="ORF">DNHGIG_21930</name>
</gene>
<protein>
    <recommendedName>
        <fullName evidence="4">DUF1294 domain-containing protein</fullName>
    </recommendedName>
</protein>
<comment type="caution">
    <text evidence="2">The sequence shown here is derived from an EMBL/GenBank/DDBJ whole genome shotgun (WGS) entry which is preliminary data.</text>
</comment>
<dbReference type="AlphaFoldDB" id="A0AAV4LGK0"/>
<feature type="transmembrane region" description="Helical" evidence="1">
    <location>
        <begin position="68"/>
        <end position="88"/>
    </location>
</feature>
<dbReference type="EMBL" id="BOQE01000001">
    <property type="protein sequence ID" value="GIM46644.1"/>
    <property type="molecule type" value="Genomic_DNA"/>
</dbReference>
<evidence type="ECO:0000313" key="2">
    <source>
        <dbReference type="EMBL" id="GIM46644.1"/>
    </source>
</evidence>
<sequence length="91" mass="10403">MLLSKILWGYVILANLFGWASMGYDKLQAKRHGRRLPEKRLFLTAFLGGAIGLFVGMCQFHHKTRHRSFQVLVPMAILFNIVLYVLVLGGR</sequence>